<keyword evidence="4" id="KW-0479">Metal-binding</keyword>
<dbReference type="InterPro" id="IPR050626">
    <property type="entry name" value="Peptidase_M16"/>
</dbReference>
<dbReference type="InterPro" id="IPR007863">
    <property type="entry name" value="Peptidase_M16_C"/>
</dbReference>
<keyword evidence="5" id="KW-0378">Hydrolase</keyword>
<proteinExistence type="inferred from homology"/>
<dbReference type="SUPFAM" id="SSF63411">
    <property type="entry name" value="LuxS/MPP-like metallohydrolase"/>
    <property type="match status" value="2"/>
</dbReference>
<dbReference type="PROSITE" id="PS00143">
    <property type="entry name" value="INSULINASE"/>
    <property type="match status" value="1"/>
</dbReference>
<dbReference type="PANTHER" id="PTHR43690">
    <property type="entry name" value="NARDILYSIN"/>
    <property type="match status" value="1"/>
</dbReference>
<dbReference type="GO" id="GO:0046872">
    <property type="term" value="F:metal ion binding"/>
    <property type="evidence" value="ECO:0007669"/>
    <property type="project" value="UniProtKB-KW"/>
</dbReference>
<evidence type="ECO:0000256" key="2">
    <source>
        <dbReference type="ARBA" id="ARBA00007261"/>
    </source>
</evidence>
<dbReference type="EMBL" id="MLCB01000079">
    <property type="protein sequence ID" value="OJI94877.1"/>
    <property type="molecule type" value="Genomic_DNA"/>
</dbReference>
<dbReference type="Pfam" id="PF05193">
    <property type="entry name" value="Peptidase_M16_C"/>
    <property type="match status" value="1"/>
</dbReference>
<dbReference type="GO" id="GO:0004222">
    <property type="term" value="F:metalloendopeptidase activity"/>
    <property type="evidence" value="ECO:0007669"/>
    <property type="project" value="InterPro"/>
</dbReference>
<comment type="cofactor">
    <cofactor evidence="1">
        <name>Zn(2+)</name>
        <dbReference type="ChEBI" id="CHEBI:29105"/>
    </cofactor>
</comment>
<dbReference type="InterPro" id="IPR011765">
    <property type="entry name" value="Pept_M16_N"/>
</dbReference>
<feature type="domain" description="Peptidase M16 C-terminal" evidence="11">
    <location>
        <begin position="200"/>
        <end position="380"/>
    </location>
</feature>
<keyword evidence="9" id="KW-0732">Signal</keyword>
<evidence type="ECO:0000256" key="7">
    <source>
        <dbReference type="ARBA" id="ARBA00023049"/>
    </source>
</evidence>
<feature type="domain" description="Peptidase M16 N-terminal" evidence="10">
    <location>
        <begin position="43"/>
        <end position="187"/>
    </location>
</feature>
<evidence type="ECO:0000313" key="12">
    <source>
        <dbReference type="EMBL" id="OJI94877.1"/>
    </source>
</evidence>
<keyword evidence="13" id="KW-1185">Reference proteome</keyword>
<dbReference type="STRING" id="696762.PFRI_09090"/>
<evidence type="ECO:0000256" key="9">
    <source>
        <dbReference type="SAM" id="SignalP"/>
    </source>
</evidence>
<dbReference type="Pfam" id="PF00675">
    <property type="entry name" value="Peptidase_M16"/>
    <property type="match status" value="1"/>
</dbReference>
<dbReference type="AlphaFoldDB" id="A0A1L9P034"/>
<dbReference type="GO" id="GO:0006508">
    <property type="term" value="P:proteolysis"/>
    <property type="evidence" value="ECO:0007669"/>
    <property type="project" value="UniProtKB-KW"/>
</dbReference>
<keyword evidence="3" id="KW-0645">Protease</keyword>
<feature type="chain" id="PRO_5012928204" evidence="9">
    <location>
        <begin position="24"/>
        <end position="452"/>
    </location>
</feature>
<keyword evidence="7" id="KW-0482">Metalloprotease</keyword>
<evidence type="ECO:0000256" key="5">
    <source>
        <dbReference type="ARBA" id="ARBA00022801"/>
    </source>
</evidence>
<dbReference type="RefSeq" id="WP_084649598.1">
    <property type="nucleotide sequence ID" value="NZ_MLCB01000079.1"/>
</dbReference>
<feature type="signal peptide" evidence="9">
    <location>
        <begin position="1"/>
        <end position="23"/>
    </location>
</feature>
<reference evidence="12 13" key="1">
    <citation type="submission" date="2016-10" db="EMBL/GenBank/DDBJ databases">
        <title>Genome sequence of Planktotalea frisia SH6-1.</title>
        <authorList>
            <person name="Poehlein A."/>
            <person name="Bakenhus I."/>
            <person name="Voget S."/>
            <person name="Brinkhoff T."/>
            <person name="Simon M."/>
        </authorList>
    </citation>
    <scope>NUCLEOTIDE SEQUENCE [LARGE SCALE GENOMIC DNA]</scope>
    <source>
        <strain evidence="12 13">SH6-1</strain>
    </source>
</reference>
<evidence type="ECO:0000256" key="1">
    <source>
        <dbReference type="ARBA" id="ARBA00001947"/>
    </source>
</evidence>
<keyword evidence="6" id="KW-0862">Zinc</keyword>
<name>A0A1L9P034_9RHOB</name>
<evidence type="ECO:0000256" key="3">
    <source>
        <dbReference type="ARBA" id="ARBA00022670"/>
    </source>
</evidence>
<organism evidence="12 13">
    <name type="scientific">Planktotalea frisia</name>
    <dbReference type="NCBI Taxonomy" id="696762"/>
    <lineage>
        <taxon>Bacteria</taxon>
        <taxon>Pseudomonadati</taxon>
        <taxon>Pseudomonadota</taxon>
        <taxon>Alphaproteobacteria</taxon>
        <taxon>Rhodobacterales</taxon>
        <taxon>Paracoccaceae</taxon>
        <taxon>Planktotalea</taxon>
    </lineage>
</organism>
<accession>A0A1L9P034</accession>
<dbReference type="InterPro" id="IPR001431">
    <property type="entry name" value="Pept_M16_Zn_BS"/>
</dbReference>
<comment type="caution">
    <text evidence="12">The sequence shown here is derived from an EMBL/GenBank/DDBJ whole genome shotgun (WGS) entry which is preliminary data.</text>
</comment>
<dbReference type="Gene3D" id="3.30.830.10">
    <property type="entry name" value="Metalloenzyme, LuxS/M16 peptidase-like"/>
    <property type="match status" value="2"/>
</dbReference>
<dbReference type="Proteomes" id="UP000184514">
    <property type="component" value="Unassembled WGS sequence"/>
</dbReference>
<sequence length="452" mass="50566">MRFGLRMAGPVLALLAAPISAFAEITRFDEQVSTFDLDNGMEVVVIEDHRAPVVVHMMWYRAGSADEQPGVSGVAHFLEHLLFKATDNMEAGEFSKTVAANGGSDNAFTSYDYTAYFQRVASDRLELMMQMEADRMVNLRLTEADILTEREVIIEERNQRTENDPNALFGEQASAALYMNHRYGVPVIGWRHEMETLELPDTLEYYEQFYAPNNAILIVAGDVTPQEVKEMAERHYGPLKANPDLEPRARPQEPVHNVERRLVFEDPRVSQPYVRRSYLAPERDSEDQKTAAALMLGANLLGDGQTSFMTQKLQFEDKTAVFATAYYRGTSLDDTSFTTIVVPVPGVSLSEAEAQMDAVLEEFMETPIDQAHLARIKSQMRASRIYAKDNVQGLANSYGRALTSGLTIADILAWPDVVENITEEDIKTAMRTVLNNKSSVTGWLTSGREAAQ</sequence>
<gene>
    <name evidence="12" type="ORF">PFRI_09090</name>
</gene>
<evidence type="ECO:0000313" key="13">
    <source>
        <dbReference type="Proteomes" id="UP000184514"/>
    </source>
</evidence>
<comment type="similarity">
    <text evidence="2 8">Belongs to the peptidase M16 family.</text>
</comment>
<dbReference type="InterPro" id="IPR011249">
    <property type="entry name" value="Metalloenz_LuxS/M16"/>
</dbReference>
<evidence type="ECO:0000256" key="6">
    <source>
        <dbReference type="ARBA" id="ARBA00022833"/>
    </source>
</evidence>
<evidence type="ECO:0000256" key="4">
    <source>
        <dbReference type="ARBA" id="ARBA00022723"/>
    </source>
</evidence>
<dbReference type="PANTHER" id="PTHR43690:SF17">
    <property type="entry name" value="PROTEIN YHJJ"/>
    <property type="match status" value="1"/>
</dbReference>
<evidence type="ECO:0000259" key="10">
    <source>
        <dbReference type="Pfam" id="PF00675"/>
    </source>
</evidence>
<protein>
    <submittedName>
        <fullName evidence="12">Insulinase</fullName>
    </submittedName>
</protein>
<evidence type="ECO:0000259" key="11">
    <source>
        <dbReference type="Pfam" id="PF05193"/>
    </source>
</evidence>
<evidence type="ECO:0000256" key="8">
    <source>
        <dbReference type="RuleBase" id="RU004447"/>
    </source>
</evidence>